<evidence type="ECO:0000313" key="1">
    <source>
        <dbReference type="EMBL" id="AJE47243.1"/>
    </source>
</evidence>
<dbReference type="PROSITE" id="PS51257">
    <property type="entry name" value="PROKAR_LIPOPROTEIN"/>
    <property type="match status" value="1"/>
</dbReference>
<evidence type="ECO:0008006" key="3">
    <source>
        <dbReference type="Google" id="ProtNLM"/>
    </source>
</evidence>
<dbReference type="EMBL" id="CP004393">
    <property type="protein sequence ID" value="AJE47243.1"/>
    <property type="molecule type" value="Genomic_DNA"/>
</dbReference>
<gene>
    <name evidence="1" type="ORF">P73_2528</name>
</gene>
<dbReference type="HOGENOM" id="CLU_1376720_0_0_5"/>
<name>A0A0B5DV15_9RHOB</name>
<dbReference type="AlphaFoldDB" id="A0A0B5DV15"/>
<accession>A0A0B5DV15</accession>
<evidence type="ECO:0000313" key="2">
    <source>
        <dbReference type="Proteomes" id="UP000031521"/>
    </source>
</evidence>
<keyword evidence="2" id="KW-1185">Reference proteome</keyword>
<dbReference type="STRING" id="1208324.P73_2528"/>
<sequence length="210" mass="23071">MNFIYRTALSLLPVLGLSACFDADLAFDLSRETARMEWSMSSQLLAMAGEGKDPREGCEANGGIYTLTAEAGRCTLETRFFREDWIDQGRIVLAEGDMPLPTREDGLPLAIERSGFKTLRITLDTQEFLKDAPGMEGGEEDIPEGMKPLFMAGIAGHGLSFTFTGRSVRQTNGAVSADGRSATFFIPLSDVMEGPENRQVPPLYEAEIRY</sequence>
<dbReference type="RefSeq" id="WP_043869851.1">
    <property type="nucleotide sequence ID" value="NZ_CP004393.1"/>
</dbReference>
<proteinExistence type="predicted"/>
<protein>
    <recommendedName>
        <fullName evidence="3">Lipoprotein</fullName>
    </recommendedName>
</protein>
<reference evidence="1 2" key="1">
    <citation type="journal article" date="2014" name="Int. J. Syst. Evol. Microbiol.">
        <title>Celeribacter indicus sp. nov., a polycyclic aromatic hydrocarbon-degrading bacterium from deep-sea sediment and reclassification of Huaishuia halophila as Celeribacter halophilus comb. nov.</title>
        <authorList>
            <person name="Lai Q."/>
            <person name="Cao J."/>
            <person name="Yuan J."/>
            <person name="Li F."/>
            <person name="Shao Z."/>
        </authorList>
    </citation>
    <scope>NUCLEOTIDE SEQUENCE [LARGE SCALE GENOMIC DNA]</scope>
    <source>
        <strain evidence="1">P73</strain>
    </source>
</reference>
<dbReference type="Proteomes" id="UP000031521">
    <property type="component" value="Chromosome"/>
</dbReference>
<organism evidence="1 2">
    <name type="scientific">Celeribacter indicus</name>
    <dbReference type="NCBI Taxonomy" id="1208324"/>
    <lineage>
        <taxon>Bacteria</taxon>
        <taxon>Pseudomonadati</taxon>
        <taxon>Pseudomonadota</taxon>
        <taxon>Alphaproteobacteria</taxon>
        <taxon>Rhodobacterales</taxon>
        <taxon>Roseobacteraceae</taxon>
        <taxon>Celeribacter</taxon>
    </lineage>
</organism>
<dbReference type="KEGG" id="cid:P73_2528"/>